<evidence type="ECO:0000256" key="2">
    <source>
        <dbReference type="PROSITE-ProRule" id="PRU00169"/>
    </source>
</evidence>
<dbReference type="InterPro" id="IPR011006">
    <property type="entry name" value="CheY-like_superfamily"/>
</dbReference>
<dbReference type="Gene3D" id="3.40.50.2300">
    <property type="match status" value="2"/>
</dbReference>
<name>E1R9P4_SEDSS</name>
<dbReference type="eggNOG" id="COG0745">
    <property type="taxonomic scope" value="Bacteria"/>
</dbReference>
<keyword evidence="1 2" id="KW-0597">Phosphoprotein</keyword>
<dbReference type="Pfam" id="PF00072">
    <property type="entry name" value="Response_reg"/>
    <property type="match status" value="2"/>
</dbReference>
<proteinExistence type="predicted"/>
<keyword evidence="5" id="KW-1185">Reference proteome</keyword>
<feature type="domain" description="Response regulatory" evidence="3">
    <location>
        <begin position="305"/>
        <end position="419"/>
    </location>
</feature>
<dbReference type="SMART" id="SM00448">
    <property type="entry name" value="REC"/>
    <property type="match status" value="2"/>
</dbReference>
<sequence>MAKRVLLIDESTLFRNYLKEKLESHGVEVLVGVNGLDGWVKMRNELPDLVVMDYYLSRKGCIEILKEKKTNRNIEHIPVIMLAPKIDRGHVLELAGMNVKKIFSKPVKMEGLLETISLLIGQSIEMDKSPCVVEAHFNEDILFIEIARGLNAEKVELLGYKIVELLELYDVVVPKVLLMMSSVELPEDHIFKLKRLLDVIFQYAQPNPRLIKILTANDRIKSYVQGSTDYQDISVFSSLEDAMDELVGLKADSIAHDEVAQKKLLTSSKPKKEMDESIQLRYDAGERIKDDEEREPRGVFASEATVAIVDDDFIIQELVKTVFSETNWNLKVYGDGKDFLLDEPNQNFDLVFLDLMMPKVNGFQVLEYLKTKKLDIPVIVFSALSKKETIVKAVGFGIKSYLIKPLKPEQLLKKATEVLSTSF</sequence>
<evidence type="ECO:0000259" key="3">
    <source>
        <dbReference type="PROSITE" id="PS50110"/>
    </source>
</evidence>
<dbReference type="Proteomes" id="UP000002318">
    <property type="component" value="Chromosome"/>
</dbReference>
<protein>
    <submittedName>
        <fullName evidence="4">Response regulator receiver protein</fullName>
    </submittedName>
</protein>
<evidence type="ECO:0000256" key="1">
    <source>
        <dbReference type="ARBA" id="ARBA00022553"/>
    </source>
</evidence>
<dbReference type="CDD" id="cd00156">
    <property type="entry name" value="REC"/>
    <property type="match status" value="2"/>
</dbReference>
<feature type="modified residue" description="4-aspartylphosphate" evidence="2">
    <location>
        <position position="354"/>
    </location>
</feature>
<accession>E1R9P4</accession>
<gene>
    <name evidence="4" type="ordered locus">Spirs_4133</name>
</gene>
<dbReference type="PANTHER" id="PTHR44591">
    <property type="entry name" value="STRESS RESPONSE REGULATOR PROTEIN 1"/>
    <property type="match status" value="1"/>
</dbReference>
<dbReference type="STRING" id="573413.Spirs_4133"/>
<dbReference type="GO" id="GO:0000160">
    <property type="term" value="P:phosphorelay signal transduction system"/>
    <property type="evidence" value="ECO:0007669"/>
    <property type="project" value="InterPro"/>
</dbReference>
<dbReference type="EMBL" id="CP002116">
    <property type="protein sequence ID" value="ADK83213.1"/>
    <property type="molecule type" value="Genomic_DNA"/>
</dbReference>
<organism evidence="4 5">
    <name type="scientific">Sediminispirochaeta smaragdinae (strain DSM 11293 / JCM 15392 / SEBR 4228)</name>
    <name type="common">Spirochaeta smaragdinae</name>
    <dbReference type="NCBI Taxonomy" id="573413"/>
    <lineage>
        <taxon>Bacteria</taxon>
        <taxon>Pseudomonadati</taxon>
        <taxon>Spirochaetota</taxon>
        <taxon>Spirochaetia</taxon>
        <taxon>Spirochaetales</taxon>
        <taxon>Spirochaetaceae</taxon>
        <taxon>Sediminispirochaeta</taxon>
    </lineage>
</organism>
<dbReference type="PROSITE" id="PS50110">
    <property type="entry name" value="RESPONSE_REGULATORY"/>
    <property type="match status" value="2"/>
</dbReference>
<dbReference type="HOGENOM" id="CLU_681423_0_0_12"/>
<dbReference type="SUPFAM" id="SSF52172">
    <property type="entry name" value="CheY-like"/>
    <property type="match status" value="2"/>
</dbReference>
<feature type="domain" description="Response regulatory" evidence="3">
    <location>
        <begin position="4"/>
        <end position="120"/>
    </location>
</feature>
<dbReference type="InterPro" id="IPR050595">
    <property type="entry name" value="Bact_response_regulator"/>
</dbReference>
<dbReference type="OrthoDB" id="330124at2"/>
<dbReference type="InterPro" id="IPR001789">
    <property type="entry name" value="Sig_transdc_resp-reg_receiver"/>
</dbReference>
<evidence type="ECO:0000313" key="4">
    <source>
        <dbReference type="EMBL" id="ADK83213.1"/>
    </source>
</evidence>
<dbReference type="KEGG" id="ssm:Spirs_4133"/>
<reference evidence="4 5" key="1">
    <citation type="journal article" date="2010" name="Stand. Genomic Sci.">
        <title>Complete genome sequence of Spirochaeta smaragdinae type strain (SEBR 4228).</title>
        <authorList>
            <person name="Mavromatis K."/>
            <person name="Yasawong M."/>
            <person name="Chertkov O."/>
            <person name="Lapidus A."/>
            <person name="Lucas S."/>
            <person name="Nolan M."/>
            <person name="Del Rio T.G."/>
            <person name="Tice H."/>
            <person name="Cheng J.F."/>
            <person name="Pitluck S."/>
            <person name="Liolios K."/>
            <person name="Ivanova N."/>
            <person name="Tapia R."/>
            <person name="Han C."/>
            <person name="Bruce D."/>
            <person name="Goodwin L."/>
            <person name="Pati A."/>
            <person name="Chen A."/>
            <person name="Palaniappan K."/>
            <person name="Land M."/>
            <person name="Hauser L."/>
            <person name="Chang Y.J."/>
            <person name="Jeffries C.D."/>
            <person name="Detter J.C."/>
            <person name="Rohde M."/>
            <person name="Brambilla E."/>
            <person name="Spring S."/>
            <person name="Goker M."/>
            <person name="Sikorski J."/>
            <person name="Woyke T."/>
            <person name="Bristow J."/>
            <person name="Eisen J.A."/>
            <person name="Markowitz V."/>
            <person name="Hugenholtz P."/>
            <person name="Klenk H.P."/>
            <person name="Kyrpides N.C."/>
        </authorList>
    </citation>
    <scope>NUCLEOTIDE SEQUENCE [LARGE SCALE GENOMIC DNA]</scope>
    <source>
        <strain evidence="5">DSM 11293 / JCM 15392 / SEBR 4228</strain>
    </source>
</reference>
<dbReference type="AlphaFoldDB" id="E1R9P4"/>
<dbReference type="RefSeq" id="WP_013256669.1">
    <property type="nucleotide sequence ID" value="NC_014364.1"/>
</dbReference>
<feature type="modified residue" description="4-aspartylphosphate" evidence="2">
    <location>
        <position position="53"/>
    </location>
</feature>
<evidence type="ECO:0000313" key="5">
    <source>
        <dbReference type="Proteomes" id="UP000002318"/>
    </source>
</evidence>
<dbReference type="PANTHER" id="PTHR44591:SF3">
    <property type="entry name" value="RESPONSE REGULATORY DOMAIN-CONTAINING PROTEIN"/>
    <property type="match status" value="1"/>
</dbReference>